<keyword evidence="6" id="KW-1185">Reference proteome</keyword>
<dbReference type="Proteomes" id="UP000596742">
    <property type="component" value="Unassembled WGS sequence"/>
</dbReference>
<keyword evidence="1" id="KW-0863">Zinc-finger</keyword>
<gene>
    <name evidence="5" type="ORF">MGAL_10B005244</name>
</gene>
<keyword evidence="2" id="KW-0175">Coiled coil</keyword>
<dbReference type="EMBL" id="UYJE01003444">
    <property type="protein sequence ID" value="VDI19366.1"/>
    <property type="molecule type" value="Genomic_DNA"/>
</dbReference>
<evidence type="ECO:0000313" key="5">
    <source>
        <dbReference type="EMBL" id="VDI19366.1"/>
    </source>
</evidence>
<evidence type="ECO:0000256" key="3">
    <source>
        <dbReference type="SAM" id="MobiDB-lite"/>
    </source>
</evidence>
<evidence type="ECO:0000259" key="4">
    <source>
        <dbReference type="PROSITE" id="PS50119"/>
    </source>
</evidence>
<dbReference type="Pfam" id="PF00643">
    <property type="entry name" value="zf-B_box"/>
    <property type="match status" value="1"/>
</dbReference>
<proteinExistence type="predicted"/>
<keyword evidence="1" id="KW-0479">Metal-binding</keyword>
<evidence type="ECO:0000256" key="2">
    <source>
        <dbReference type="SAM" id="Coils"/>
    </source>
</evidence>
<dbReference type="Gene3D" id="3.30.160.60">
    <property type="entry name" value="Classic Zinc Finger"/>
    <property type="match status" value="1"/>
</dbReference>
<feature type="region of interest" description="Disordered" evidence="3">
    <location>
        <begin position="283"/>
        <end position="304"/>
    </location>
</feature>
<dbReference type="GO" id="GO:0008270">
    <property type="term" value="F:zinc ion binding"/>
    <property type="evidence" value="ECO:0007669"/>
    <property type="project" value="UniProtKB-KW"/>
</dbReference>
<sequence length="329" mass="37647">MDDFKLCFICGGRNSFSTNCKTCSQPCCQLCISLHKTPSLCKIISKYGSHLTCLSETCEIHGGLEYCFFCMQCSTKTCKECYASHSNHTILRLQKAVKQIKETFQNHKHILQARQYDAIKVIEDTPRKYTELTDTEMKIEEEVIKWDKAIFKISNALQITLSDDRNKIEEIAEKAEETRTEIGDAIKNLIAMEKINFELTFLALWSGYSNDLTMLEKNDVELGIPKRKTFKSNLGDISDIRNLFGFLWSEGTKFGSSEIQTSEKKIPGAKRTDDIDQLSQRFSHSVTVTDETDKKRHSKHKGIVQAKQALEKEVTELEIEIKDTLKSKQ</sequence>
<evidence type="ECO:0000313" key="6">
    <source>
        <dbReference type="Proteomes" id="UP000596742"/>
    </source>
</evidence>
<dbReference type="OrthoDB" id="10496632at2759"/>
<accession>A0A8B6DGQ1</accession>
<protein>
    <recommendedName>
        <fullName evidence="4">B box-type domain-containing protein</fullName>
    </recommendedName>
</protein>
<feature type="domain" description="B box-type" evidence="4">
    <location>
        <begin position="58"/>
        <end position="93"/>
    </location>
</feature>
<comment type="caution">
    <text evidence="5">The sequence shown here is derived from an EMBL/GenBank/DDBJ whole genome shotgun (WGS) entry which is preliminary data.</text>
</comment>
<evidence type="ECO:0000256" key="1">
    <source>
        <dbReference type="PROSITE-ProRule" id="PRU00024"/>
    </source>
</evidence>
<dbReference type="PROSITE" id="PS50119">
    <property type="entry name" value="ZF_BBOX"/>
    <property type="match status" value="1"/>
</dbReference>
<reference evidence="5" key="1">
    <citation type="submission" date="2018-11" db="EMBL/GenBank/DDBJ databases">
        <authorList>
            <person name="Alioto T."/>
            <person name="Alioto T."/>
        </authorList>
    </citation>
    <scope>NUCLEOTIDE SEQUENCE</scope>
</reference>
<dbReference type="AlphaFoldDB" id="A0A8B6DGQ1"/>
<feature type="coiled-coil region" evidence="2">
    <location>
        <begin position="161"/>
        <end position="188"/>
    </location>
</feature>
<name>A0A8B6DGQ1_MYTGA</name>
<dbReference type="SUPFAM" id="SSF57845">
    <property type="entry name" value="B-box zinc-binding domain"/>
    <property type="match status" value="1"/>
</dbReference>
<keyword evidence="1" id="KW-0862">Zinc</keyword>
<organism evidence="5 6">
    <name type="scientific">Mytilus galloprovincialis</name>
    <name type="common">Mediterranean mussel</name>
    <dbReference type="NCBI Taxonomy" id="29158"/>
    <lineage>
        <taxon>Eukaryota</taxon>
        <taxon>Metazoa</taxon>
        <taxon>Spiralia</taxon>
        <taxon>Lophotrochozoa</taxon>
        <taxon>Mollusca</taxon>
        <taxon>Bivalvia</taxon>
        <taxon>Autobranchia</taxon>
        <taxon>Pteriomorphia</taxon>
        <taxon>Mytilida</taxon>
        <taxon>Mytiloidea</taxon>
        <taxon>Mytilidae</taxon>
        <taxon>Mytilinae</taxon>
        <taxon>Mytilus</taxon>
    </lineage>
</organism>
<dbReference type="InterPro" id="IPR000315">
    <property type="entry name" value="Znf_B-box"/>
</dbReference>